<proteinExistence type="predicted"/>
<feature type="non-terminal residue" evidence="1">
    <location>
        <position position="1"/>
    </location>
</feature>
<dbReference type="Proteomes" id="UP000789831">
    <property type="component" value="Unassembled WGS sequence"/>
</dbReference>
<reference evidence="1" key="1">
    <citation type="submission" date="2021-06" db="EMBL/GenBank/DDBJ databases">
        <authorList>
            <person name="Kallberg Y."/>
            <person name="Tangrot J."/>
            <person name="Rosling A."/>
        </authorList>
    </citation>
    <scope>NUCLEOTIDE SEQUENCE</scope>
    <source>
        <strain evidence="1">MT106</strain>
    </source>
</reference>
<name>A0A9N9HFQ5_9GLOM</name>
<organism evidence="1 2">
    <name type="scientific">Ambispora gerdemannii</name>
    <dbReference type="NCBI Taxonomy" id="144530"/>
    <lineage>
        <taxon>Eukaryota</taxon>
        <taxon>Fungi</taxon>
        <taxon>Fungi incertae sedis</taxon>
        <taxon>Mucoromycota</taxon>
        <taxon>Glomeromycotina</taxon>
        <taxon>Glomeromycetes</taxon>
        <taxon>Archaeosporales</taxon>
        <taxon>Ambisporaceae</taxon>
        <taxon>Ambispora</taxon>
    </lineage>
</organism>
<accession>A0A9N9HFQ5</accession>
<evidence type="ECO:0000313" key="2">
    <source>
        <dbReference type="Proteomes" id="UP000789831"/>
    </source>
</evidence>
<gene>
    <name evidence="1" type="ORF">AGERDE_LOCUS12505</name>
</gene>
<dbReference type="AlphaFoldDB" id="A0A9N9HFQ5"/>
<protein>
    <submittedName>
        <fullName evidence="1">8435_t:CDS:1</fullName>
    </submittedName>
</protein>
<evidence type="ECO:0000313" key="1">
    <source>
        <dbReference type="EMBL" id="CAG8677062.1"/>
    </source>
</evidence>
<sequence length="77" mass="8966">GVCREKSVYKQQQQQDQIKFDVYAMRDNRPESGNGNNSLSKCDERALSLLILKLIQKNVKQESENVTYKVLETFQEI</sequence>
<comment type="caution">
    <text evidence="1">The sequence shown here is derived from an EMBL/GenBank/DDBJ whole genome shotgun (WGS) entry which is preliminary data.</text>
</comment>
<dbReference type="EMBL" id="CAJVPL010009178">
    <property type="protein sequence ID" value="CAG8677062.1"/>
    <property type="molecule type" value="Genomic_DNA"/>
</dbReference>
<keyword evidence="2" id="KW-1185">Reference proteome</keyword>